<protein>
    <submittedName>
        <fullName evidence="9">NTE family protein</fullName>
    </submittedName>
</protein>
<dbReference type="Gene3D" id="2.40.160.50">
    <property type="entry name" value="membrane protein fhac: a member of the omp85/tpsb transporter family"/>
    <property type="match status" value="1"/>
</dbReference>
<dbReference type="Proteomes" id="UP000530564">
    <property type="component" value="Unassembled WGS sequence"/>
</dbReference>
<evidence type="ECO:0000256" key="5">
    <source>
        <dbReference type="ARBA" id="ARBA00023136"/>
    </source>
</evidence>
<dbReference type="GO" id="GO:0019867">
    <property type="term" value="C:outer membrane"/>
    <property type="evidence" value="ECO:0007669"/>
    <property type="project" value="InterPro"/>
</dbReference>
<gene>
    <name evidence="9" type="ORF">GGQ61_002130</name>
</gene>
<dbReference type="Pfam" id="PF01734">
    <property type="entry name" value="Patatin"/>
    <property type="match status" value="1"/>
</dbReference>
<evidence type="ECO:0000256" key="1">
    <source>
        <dbReference type="ARBA" id="ARBA00004370"/>
    </source>
</evidence>
<evidence type="ECO:0000313" key="10">
    <source>
        <dbReference type="Proteomes" id="UP000530564"/>
    </source>
</evidence>
<dbReference type="SUPFAM" id="SSF52151">
    <property type="entry name" value="FabD/lysophospholipase-like"/>
    <property type="match status" value="1"/>
</dbReference>
<dbReference type="PANTHER" id="PTHR14226:SF29">
    <property type="entry name" value="NEUROPATHY TARGET ESTERASE SWS"/>
    <property type="match status" value="1"/>
</dbReference>
<dbReference type="AlphaFoldDB" id="A0A840A194"/>
<evidence type="ECO:0000256" key="2">
    <source>
        <dbReference type="ARBA" id="ARBA00022801"/>
    </source>
</evidence>
<proteinExistence type="predicted"/>
<dbReference type="GO" id="GO:0016787">
    <property type="term" value="F:hydrolase activity"/>
    <property type="evidence" value="ECO:0007669"/>
    <property type="project" value="UniProtKB-UniRule"/>
</dbReference>
<evidence type="ECO:0000313" key="9">
    <source>
        <dbReference type="EMBL" id="MBB3891413.1"/>
    </source>
</evidence>
<keyword evidence="4 6" id="KW-0443">Lipid metabolism</keyword>
<dbReference type="Pfam" id="PF01103">
    <property type="entry name" value="Omp85"/>
    <property type="match status" value="1"/>
</dbReference>
<evidence type="ECO:0000256" key="7">
    <source>
        <dbReference type="SAM" id="Phobius"/>
    </source>
</evidence>
<dbReference type="PROSITE" id="PS51635">
    <property type="entry name" value="PNPLA"/>
    <property type="match status" value="1"/>
</dbReference>
<comment type="subcellular location">
    <subcellularLocation>
        <location evidence="1">Membrane</location>
    </subcellularLocation>
</comment>
<keyword evidence="3 6" id="KW-0442">Lipid degradation</keyword>
<feature type="short sequence motif" description="GXSXG" evidence="6">
    <location>
        <begin position="78"/>
        <end position="82"/>
    </location>
</feature>
<accession>A0A840A194</accession>
<dbReference type="CDD" id="cd07205">
    <property type="entry name" value="Pat_PNPLA6_PNPLA7_NTE1_like"/>
    <property type="match status" value="1"/>
</dbReference>
<dbReference type="GO" id="GO:0016042">
    <property type="term" value="P:lipid catabolic process"/>
    <property type="evidence" value="ECO:0007669"/>
    <property type="project" value="UniProtKB-UniRule"/>
</dbReference>
<comment type="caution">
    <text evidence="9">The sequence shown here is derived from an EMBL/GenBank/DDBJ whole genome shotgun (WGS) entry which is preliminary data.</text>
</comment>
<feature type="short sequence motif" description="DGA/G" evidence="6">
    <location>
        <begin position="226"/>
        <end position="228"/>
    </location>
</feature>
<dbReference type="EMBL" id="JACIDK010000002">
    <property type="protein sequence ID" value="MBB3891413.1"/>
    <property type="molecule type" value="Genomic_DNA"/>
</dbReference>
<keyword evidence="7" id="KW-0812">Transmembrane</keyword>
<keyword evidence="10" id="KW-1185">Reference proteome</keyword>
<evidence type="ECO:0000256" key="6">
    <source>
        <dbReference type="PROSITE-ProRule" id="PRU01161"/>
    </source>
</evidence>
<dbReference type="Gene3D" id="3.40.1090.10">
    <property type="entry name" value="Cytosolic phospholipase A2 catalytic domain"/>
    <property type="match status" value="2"/>
</dbReference>
<dbReference type="Gene3D" id="3.10.20.310">
    <property type="entry name" value="membrane protein fhac"/>
    <property type="match status" value="1"/>
</dbReference>
<feature type="domain" description="PNPLA" evidence="8">
    <location>
        <begin position="47"/>
        <end position="239"/>
    </location>
</feature>
<keyword evidence="5 7" id="KW-0472">Membrane</keyword>
<dbReference type="InterPro" id="IPR050301">
    <property type="entry name" value="NTE"/>
</dbReference>
<feature type="active site" description="Proton acceptor" evidence="6">
    <location>
        <position position="226"/>
    </location>
</feature>
<reference evidence="9 10" key="1">
    <citation type="submission" date="2020-08" db="EMBL/GenBank/DDBJ databases">
        <title>Genomic Encyclopedia of Type Strains, Phase IV (KMG-IV): sequencing the most valuable type-strain genomes for metagenomic binning, comparative biology and taxonomic classification.</title>
        <authorList>
            <person name="Goeker M."/>
        </authorList>
    </citation>
    <scope>NUCLEOTIDE SEQUENCE [LARGE SCALE GENOMIC DNA]</scope>
    <source>
        <strain evidence="9 10">DSM 21793</strain>
    </source>
</reference>
<dbReference type="InterPro" id="IPR000184">
    <property type="entry name" value="Bac_surfAg_D15"/>
</dbReference>
<keyword evidence="7" id="KW-1133">Transmembrane helix</keyword>
<evidence type="ECO:0000256" key="3">
    <source>
        <dbReference type="ARBA" id="ARBA00022963"/>
    </source>
</evidence>
<dbReference type="PANTHER" id="PTHR14226">
    <property type="entry name" value="NEUROPATHY TARGET ESTERASE/SWISS CHEESE D.MELANOGASTER"/>
    <property type="match status" value="1"/>
</dbReference>
<dbReference type="InterPro" id="IPR002641">
    <property type="entry name" value="PNPLA_dom"/>
</dbReference>
<sequence>MSLVDALALVKRLLILGCMLGVMWLGVWIAPAFGQERPAPARPKIGLVLSGGGAMGMAHVGAIQTLEKLGIRPDLVVGTSMGSIVGGLYASGMSGNELEHAIETMDWDLIFDTSPPREGLTYREKQLQAAFPVKASVGLAGTRLRRPDALISDANLLLELRRLVRVRAAVPTFDDLPIPFRAVATDIETGKKVVLDRGELAGAMRASMSVPGVFAPYSLDGKLLVDGGMSDNVPIDVARDMGADVVIVVATQTPLLAADQLRSLGGILGQTVTLLILANERQQLATLKPGDVLISVNTGELSSTDFKRGAEFIAIGKAASEKQLAGLQRIAALGPSQPAVSVDKPPPTIDYVKVENDSRLSDKILLRRIEPFVGKPMEPDEVGTAMRDIYAMGMFSRVDYRIEEGADGRTGLVVNAVQRPGDANRLRPGVTIAASSESGTEFDFSAELRLVQLDSYGSEARFVGALGERTLFSAEYFKVLDSYQRWFVDVMGSVQKRPIKVYNDTGFRLGEYDASYGLLSLALGRQFGTIAELRAGVDLGSGSASLQEGDLAPRDFDLKWGQLAFSAGADTLDNPYFPSRGMSGRLQWNVGLEALGSETGFQTLRLDSIYAFSKGRQALNFNISGGDTIQGDLPLASLFTLGGPFSFPGYSVEELTGETFAVARGMYRYKLTDSSKSLMSVPLYVGATLAVGNVWARHGDAEANDVRVGANVFLAADTLIGPVFITAGAADDGRTAVYFFIGKPF</sequence>
<dbReference type="RefSeq" id="WP_183772240.1">
    <property type="nucleotide sequence ID" value="NZ_JACIDK010000002.1"/>
</dbReference>
<feature type="short sequence motif" description="GXGXXG" evidence="6">
    <location>
        <begin position="51"/>
        <end position="56"/>
    </location>
</feature>
<organism evidence="9 10">
    <name type="scientific">Phenylobacterium haematophilum</name>
    <dbReference type="NCBI Taxonomy" id="98513"/>
    <lineage>
        <taxon>Bacteria</taxon>
        <taxon>Pseudomonadati</taxon>
        <taxon>Pseudomonadota</taxon>
        <taxon>Alphaproteobacteria</taxon>
        <taxon>Caulobacterales</taxon>
        <taxon>Caulobacteraceae</taxon>
        <taxon>Phenylobacterium</taxon>
    </lineage>
</organism>
<dbReference type="InterPro" id="IPR016035">
    <property type="entry name" value="Acyl_Trfase/lysoPLipase"/>
</dbReference>
<name>A0A840A194_9CAUL</name>
<feature type="transmembrane region" description="Helical" evidence="7">
    <location>
        <begin position="12"/>
        <end position="33"/>
    </location>
</feature>
<evidence type="ECO:0000256" key="4">
    <source>
        <dbReference type="ARBA" id="ARBA00023098"/>
    </source>
</evidence>
<evidence type="ECO:0000259" key="8">
    <source>
        <dbReference type="PROSITE" id="PS51635"/>
    </source>
</evidence>
<keyword evidence="2 6" id="KW-0378">Hydrolase</keyword>
<feature type="active site" description="Nucleophile" evidence="6">
    <location>
        <position position="80"/>
    </location>
</feature>